<dbReference type="GO" id="GO:0005673">
    <property type="term" value="C:transcription factor TFIIE complex"/>
    <property type="evidence" value="ECO:0007669"/>
    <property type="project" value="InterPro"/>
</dbReference>
<dbReference type="GO" id="GO:0006367">
    <property type="term" value="P:transcription initiation at RNA polymerase II promoter"/>
    <property type="evidence" value="ECO:0007669"/>
    <property type="project" value="InterPro"/>
</dbReference>
<dbReference type="PANTHER" id="PTHR12716">
    <property type="entry name" value="TRANSCRIPTION INITIATION FACTOR IIE, BETA SUBUNIT"/>
    <property type="match status" value="1"/>
</dbReference>
<feature type="domain" description="TFIIE beta" evidence="1">
    <location>
        <begin position="47"/>
        <end position="138"/>
    </location>
</feature>
<dbReference type="GO" id="GO:0001097">
    <property type="term" value="F:TFIIH-class transcription factor complex binding"/>
    <property type="evidence" value="ECO:0007669"/>
    <property type="project" value="TreeGrafter"/>
</dbReference>
<name>A0A4U6T7W3_SETVI</name>
<dbReference type="AlphaFoldDB" id="A0A4U6T7W3"/>
<proteinExistence type="predicted"/>
<evidence type="ECO:0000313" key="2">
    <source>
        <dbReference type="EMBL" id="TKV97940.1"/>
    </source>
</evidence>
<keyword evidence="3" id="KW-1185">Reference proteome</keyword>
<accession>A0A4U6T7W3</accession>
<dbReference type="EMBL" id="CM016560">
    <property type="protein sequence ID" value="TKV97940.1"/>
    <property type="molecule type" value="Genomic_DNA"/>
</dbReference>
<evidence type="ECO:0000259" key="1">
    <source>
        <dbReference type="PROSITE" id="PS51351"/>
    </source>
</evidence>
<organism evidence="2 3">
    <name type="scientific">Setaria viridis</name>
    <name type="common">Green bristlegrass</name>
    <name type="synonym">Setaria italica subsp. viridis</name>
    <dbReference type="NCBI Taxonomy" id="4556"/>
    <lineage>
        <taxon>Eukaryota</taxon>
        <taxon>Viridiplantae</taxon>
        <taxon>Streptophyta</taxon>
        <taxon>Embryophyta</taxon>
        <taxon>Tracheophyta</taxon>
        <taxon>Spermatophyta</taxon>
        <taxon>Magnoliopsida</taxon>
        <taxon>Liliopsida</taxon>
        <taxon>Poales</taxon>
        <taxon>Poaceae</taxon>
        <taxon>PACMAD clade</taxon>
        <taxon>Panicoideae</taxon>
        <taxon>Panicodae</taxon>
        <taxon>Paniceae</taxon>
        <taxon>Cenchrinae</taxon>
        <taxon>Setaria</taxon>
    </lineage>
</organism>
<dbReference type="OMA" id="TRFSYKP"/>
<reference evidence="2" key="1">
    <citation type="submission" date="2019-03" db="EMBL/GenBank/DDBJ databases">
        <title>WGS assembly of Setaria viridis.</title>
        <authorList>
            <person name="Huang P."/>
            <person name="Jenkins J."/>
            <person name="Grimwood J."/>
            <person name="Barry K."/>
            <person name="Healey A."/>
            <person name="Mamidi S."/>
            <person name="Sreedasyam A."/>
            <person name="Shu S."/>
            <person name="Feldman M."/>
            <person name="Wu J."/>
            <person name="Yu Y."/>
            <person name="Chen C."/>
            <person name="Johnson J."/>
            <person name="Rokhsar D."/>
            <person name="Baxter I."/>
            <person name="Schmutz J."/>
            <person name="Brutnell T."/>
            <person name="Kellogg E."/>
        </authorList>
    </citation>
    <scope>NUCLEOTIDE SEQUENCE [LARGE SCALE GENOMIC DNA]</scope>
</reference>
<gene>
    <name evidence="2" type="ORF">SEVIR_9G526800v2</name>
</gene>
<dbReference type="InterPro" id="IPR003166">
    <property type="entry name" value="TFIIE_bsu_DNA-bd"/>
</dbReference>
<dbReference type="Gramene" id="TKV97940">
    <property type="protein sequence ID" value="TKV97940"/>
    <property type="gene ID" value="SEVIR_9G526800v2"/>
</dbReference>
<dbReference type="PANTHER" id="PTHR12716:SF8">
    <property type="entry name" value="TRANSCRIPTION INITIATION FACTOR IIE SUBUNIT BETA"/>
    <property type="match status" value="1"/>
</dbReference>
<dbReference type="Proteomes" id="UP000298652">
    <property type="component" value="Chromosome 9"/>
</dbReference>
<protein>
    <recommendedName>
        <fullName evidence="1">TFIIE beta domain-containing protein</fullName>
    </recommendedName>
</protein>
<dbReference type="InterPro" id="IPR016656">
    <property type="entry name" value="TFIIE-bsu"/>
</dbReference>
<dbReference type="PROSITE" id="PS51351">
    <property type="entry name" value="TFIIE_BETA_C"/>
    <property type="match status" value="1"/>
</dbReference>
<sequence>MALNERLNKFKQQQERPKVAPVFRPANAPFAPVKPLQPVKFSDDTERLQHINSIRKSTVGAQIKLVIVLLEKDSLHMFSCYILMLYLQTRQAFTAEQINEATYVDIRGNKAVFDSLKNNPKVKFEGEHFFYKPTHVLTGRDQLLSLIIKSKDCIAVEEVKDAYPSVLEDLQEDTAHFNDRRFRITIDNDLKQLYREIELPRDMLDIEKELKKGGEKPLTDTVNRRALAQIHGAASKSKARKKQRGITSKTRITNYHLPELFKNLDT</sequence>
<evidence type="ECO:0000313" key="3">
    <source>
        <dbReference type="Proteomes" id="UP000298652"/>
    </source>
</evidence>